<feature type="chain" id="PRO_5047223332" evidence="1">
    <location>
        <begin position="35"/>
        <end position="341"/>
    </location>
</feature>
<dbReference type="EMBL" id="JBGOSP010000046">
    <property type="protein sequence ID" value="MFA3842865.1"/>
    <property type="molecule type" value="Genomic_DNA"/>
</dbReference>
<dbReference type="RefSeq" id="WP_372566764.1">
    <property type="nucleotide sequence ID" value="NZ_JBGOSP010000046.1"/>
</dbReference>
<feature type="signal peptide" evidence="1">
    <location>
        <begin position="1"/>
        <end position="34"/>
    </location>
</feature>
<reference evidence="3 4" key="1">
    <citation type="submission" date="2024-08" db="EMBL/GenBank/DDBJ databases">
        <title>Genome sequence of Streptomyces aureus CACIA-1.46HGO.</title>
        <authorList>
            <person name="Evangelista-Martinez Z."/>
        </authorList>
    </citation>
    <scope>NUCLEOTIDE SEQUENCE [LARGE SCALE GENOMIC DNA]</scope>
    <source>
        <strain evidence="3 4">CACIA-1.46HGO</strain>
    </source>
</reference>
<comment type="caution">
    <text evidence="3">The sequence shown here is derived from an EMBL/GenBank/DDBJ whole genome shotgun (WGS) entry which is preliminary data.</text>
</comment>
<accession>A0ABV4SX33</accession>
<evidence type="ECO:0000256" key="1">
    <source>
        <dbReference type="SAM" id="SignalP"/>
    </source>
</evidence>
<gene>
    <name evidence="3" type="ORF">ACEG43_43125</name>
</gene>
<evidence type="ECO:0000313" key="3">
    <source>
        <dbReference type="EMBL" id="MFA3842865.1"/>
    </source>
</evidence>
<keyword evidence="1" id="KW-0732">Signal</keyword>
<name>A0ABV4SX33_9ACTN</name>
<dbReference type="Pfam" id="PF21311">
    <property type="entry name" value="Phage_RBD_prop"/>
    <property type="match status" value="1"/>
</dbReference>
<dbReference type="Proteomes" id="UP001571476">
    <property type="component" value="Unassembled WGS sequence"/>
</dbReference>
<protein>
    <submittedName>
        <fullName evidence="3">Teichoic acid biosynthesis protein C</fullName>
    </submittedName>
</protein>
<proteinExistence type="predicted"/>
<keyword evidence="4" id="KW-1185">Reference proteome</keyword>
<feature type="domain" description="P68 RBP/TagC-like beta-propeller" evidence="2">
    <location>
        <begin position="69"/>
        <end position="336"/>
    </location>
</feature>
<evidence type="ECO:0000313" key="4">
    <source>
        <dbReference type="Proteomes" id="UP001571476"/>
    </source>
</evidence>
<dbReference type="InterPro" id="IPR048799">
    <property type="entry name" value="P68_RBP_TagC-like_beta-prop"/>
</dbReference>
<organism evidence="3 4">
    <name type="scientific">Streptomyces aureus</name>
    <dbReference type="NCBI Taxonomy" id="193461"/>
    <lineage>
        <taxon>Bacteria</taxon>
        <taxon>Bacillati</taxon>
        <taxon>Actinomycetota</taxon>
        <taxon>Actinomycetes</taxon>
        <taxon>Kitasatosporales</taxon>
        <taxon>Streptomycetaceae</taxon>
        <taxon>Streptomyces</taxon>
    </lineage>
</organism>
<sequence length="341" mass="37010">MTASTPGRPGRRAVLMLGSASTLTSVLPIRPAYAAPDGAPPATAGSKSANLTATGRPWILGGRLHHTTVLQSFAFDERRGHIYALQVMQGGIRLAGEPRSYSHADRAARGDLCLNRLTMAGELTGHMYLKGFGHGGAIGVDDTTGGSAMLWTEWDAGRSGLGRGICRFRFAERRVLDRGSRAVIPYQPVPGSTNNYAAVDPVRRRLLLRYRVAGVPRFALHDLDRFAARDFRPLADFPQPGAHVSLPFQGMALYGDHAYQLLGRGYGQGSPSARSSALLYRIDLATGQVAQRVREMTAPALRPREPEGLAMLRRGGPWLCLGYTQGPPGRRAFSLYYKEID</sequence>
<evidence type="ECO:0000259" key="2">
    <source>
        <dbReference type="Pfam" id="PF21311"/>
    </source>
</evidence>